<organism evidence="1 2">
    <name type="scientific">Sphingobium fuliginis (strain ATCC 27551)</name>
    <dbReference type="NCBI Taxonomy" id="336203"/>
    <lineage>
        <taxon>Bacteria</taxon>
        <taxon>Pseudomonadati</taxon>
        <taxon>Pseudomonadota</taxon>
        <taxon>Alphaproteobacteria</taxon>
        <taxon>Sphingomonadales</taxon>
        <taxon>Sphingomonadaceae</taxon>
        <taxon>Sphingobium</taxon>
    </lineage>
</organism>
<accession>A0A292ZBY9</accession>
<name>A0A292ZBY9_SPHSA</name>
<sequence>MRASTALLGEGQRLIHIGDRENDIYEFFCAAREAGTHFLVRTCVDRLAGDGKHTIAAEMADAPIAGRHMIEIADGVTASLALKYKQIRVLPPIGKQKRYPALDLTVIHAQEQDVPENRSPIDWKLITDLGASIYPAI</sequence>
<reference evidence="1 2" key="2">
    <citation type="journal article" date="2013" name="Environ. Sci. Technol.">
        <title>The 4-tert-butylphenol-utilizing bacterium Sphingobium fuliginis OMI can degrade bisphenols via phenolic ring hydroxylation and meta-cleavage pathway.</title>
        <authorList>
            <person name="Ogata Y."/>
            <person name="Goda S."/>
            <person name="Toyama T."/>
            <person name="Sei K."/>
            <person name="Ike M."/>
        </authorList>
    </citation>
    <scope>NUCLEOTIDE SEQUENCE [LARGE SCALE GENOMIC DNA]</scope>
    <source>
        <strain evidence="1 2">OMI</strain>
    </source>
</reference>
<reference evidence="1 2" key="1">
    <citation type="journal article" date="2013" name="Biodegradation">
        <title>Occurrence of 4-tert-butylphenol (4-t-BP) biodegradation in an aquatic sample caused by the presence of Spirodela polyrrhiza and isolation of a 4-t-BP-utilizing bacterium.</title>
        <authorList>
            <person name="Ogata Y."/>
            <person name="Toyama T."/>
            <person name="Yu N."/>
            <person name="Wang X."/>
            <person name="Sei K."/>
            <person name="Ike M."/>
        </authorList>
    </citation>
    <scope>NUCLEOTIDE SEQUENCE [LARGE SCALE GENOMIC DNA]</scope>
    <source>
        <strain evidence="1 2">OMI</strain>
    </source>
</reference>
<evidence type="ECO:0000313" key="1">
    <source>
        <dbReference type="EMBL" id="GAY20977.1"/>
    </source>
</evidence>
<dbReference type="InterPro" id="IPR012337">
    <property type="entry name" value="RNaseH-like_sf"/>
</dbReference>
<dbReference type="Proteomes" id="UP000221538">
    <property type="component" value="Unassembled WGS sequence"/>
</dbReference>
<gene>
    <name evidence="1" type="ORF">SFOMI_1507</name>
</gene>
<dbReference type="Gene3D" id="3.90.350.10">
    <property type="entry name" value="Transposase Inhibitor Protein From Tn5, Chain A, domain 1"/>
    <property type="match status" value="1"/>
</dbReference>
<dbReference type="PANTHER" id="PTHR37319">
    <property type="entry name" value="TRANSPOSASE"/>
    <property type="match status" value="1"/>
</dbReference>
<dbReference type="AlphaFoldDB" id="A0A292ZBY9"/>
<protein>
    <submittedName>
        <fullName evidence="1">Transposase</fullName>
    </submittedName>
</protein>
<comment type="caution">
    <text evidence="1">The sequence shown here is derived from an EMBL/GenBank/DDBJ whole genome shotgun (WGS) entry which is preliminary data.</text>
</comment>
<dbReference type="InterPro" id="IPR047768">
    <property type="entry name" value="Tn5p-like"/>
</dbReference>
<proteinExistence type="predicted"/>
<dbReference type="EMBL" id="BEWI01000031">
    <property type="protein sequence ID" value="GAY20977.1"/>
    <property type="molecule type" value="Genomic_DNA"/>
</dbReference>
<dbReference type="SUPFAM" id="SSF53098">
    <property type="entry name" value="Ribonuclease H-like"/>
    <property type="match status" value="1"/>
</dbReference>
<dbReference type="PANTHER" id="PTHR37319:SF1">
    <property type="entry name" value="TRANSPOSASE TN5 DIMERISATION DOMAIN-CONTAINING PROTEIN"/>
    <property type="match status" value="1"/>
</dbReference>
<evidence type="ECO:0000313" key="2">
    <source>
        <dbReference type="Proteomes" id="UP000221538"/>
    </source>
</evidence>